<feature type="transmembrane region" description="Helical" evidence="8">
    <location>
        <begin position="131"/>
        <end position="151"/>
    </location>
</feature>
<comment type="similarity">
    <text evidence="8">Belongs to the MntP (TC 9.B.29) family.</text>
</comment>
<keyword evidence="7 8" id="KW-0464">Manganese</keyword>
<dbReference type="OrthoDB" id="9811590at2"/>
<dbReference type="STRING" id="1122184.SAMN02745176_00237"/>
<feature type="transmembrane region" description="Helical" evidence="8">
    <location>
        <begin position="105"/>
        <end position="125"/>
    </location>
</feature>
<dbReference type="AlphaFoldDB" id="A0A1M6B2F9"/>
<dbReference type="EMBL" id="FQZS01000003">
    <property type="protein sequence ID" value="SHI42932.1"/>
    <property type="molecule type" value="Genomic_DNA"/>
</dbReference>
<sequence length="194" mass="21062">MGIITIVMIAIGLSMDAFAVSLSSGISIKNLKPQNGAKVALFMGVFQAIMPLIGWALGIGFKEYIEKYDHWIAFILLGFIGIKMLKESMDEECEYVSDPLDNKVLLMLAIATSIDALAVGVSFAFLSTSIFSSAIIIGLITFMICYIGVYLGNKFGCIYKKKAEIAGGLILVLIGFKILAEHTGLTTIVINMFR</sequence>
<keyword evidence="4 8" id="KW-1133">Transmembrane helix</keyword>
<dbReference type="InterPro" id="IPR022929">
    <property type="entry name" value="Put_MntP"/>
</dbReference>
<dbReference type="RefSeq" id="WP_073023632.1">
    <property type="nucleotide sequence ID" value="NZ_FQZS01000003.1"/>
</dbReference>
<protein>
    <recommendedName>
        <fullName evidence="8">Putative manganese efflux pump MntP</fullName>
    </recommendedName>
</protein>
<evidence type="ECO:0000256" key="7">
    <source>
        <dbReference type="ARBA" id="ARBA00023211"/>
    </source>
</evidence>
<evidence type="ECO:0000256" key="4">
    <source>
        <dbReference type="ARBA" id="ARBA00022989"/>
    </source>
</evidence>
<keyword evidence="10" id="KW-1185">Reference proteome</keyword>
<keyword evidence="3 8" id="KW-0812">Transmembrane</keyword>
<comment type="subcellular location">
    <subcellularLocation>
        <location evidence="8">Cell membrane</location>
        <topology evidence="8">Multi-pass membrane protein</topology>
    </subcellularLocation>
</comment>
<dbReference type="HAMAP" id="MF_01521">
    <property type="entry name" value="MntP_pump"/>
    <property type="match status" value="1"/>
</dbReference>
<keyword evidence="2 8" id="KW-1003">Cell membrane</keyword>
<dbReference type="Proteomes" id="UP000184442">
    <property type="component" value="Unassembled WGS sequence"/>
</dbReference>
<reference evidence="9 10" key="1">
    <citation type="submission" date="2016-11" db="EMBL/GenBank/DDBJ databases">
        <authorList>
            <person name="Jaros S."/>
            <person name="Januszkiewicz K."/>
            <person name="Wedrychowicz H."/>
        </authorList>
    </citation>
    <scope>NUCLEOTIDE SEQUENCE [LARGE SCALE GENOMIC DNA]</scope>
    <source>
        <strain evidence="9 10">DSM 19022</strain>
    </source>
</reference>
<evidence type="ECO:0000313" key="10">
    <source>
        <dbReference type="Proteomes" id="UP000184442"/>
    </source>
</evidence>
<dbReference type="Pfam" id="PF02659">
    <property type="entry name" value="Mntp"/>
    <property type="match status" value="1"/>
</dbReference>
<feature type="transmembrane region" description="Helical" evidence="8">
    <location>
        <begin position="40"/>
        <end position="62"/>
    </location>
</feature>
<name>A0A1M6B2F9_9FIRM</name>
<dbReference type="GO" id="GO:0005384">
    <property type="term" value="F:manganese ion transmembrane transporter activity"/>
    <property type="evidence" value="ECO:0007669"/>
    <property type="project" value="UniProtKB-UniRule"/>
</dbReference>
<keyword evidence="5 8" id="KW-0406">Ion transport</keyword>
<evidence type="ECO:0000256" key="6">
    <source>
        <dbReference type="ARBA" id="ARBA00023136"/>
    </source>
</evidence>
<feature type="transmembrane region" description="Helical" evidence="8">
    <location>
        <begin position="6"/>
        <end position="28"/>
    </location>
</feature>
<proteinExistence type="inferred from homology"/>
<evidence type="ECO:0000256" key="8">
    <source>
        <dbReference type="HAMAP-Rule" id="MF_01521"/>
    </source>
</evidence>
<accession>A0A1M6B2F9</accession>
<keyword evidence="6 8" id="KW-0472">Membrane</keyword>
<feature type="transmembrane region" description="Helical" evidence="8">
    <location>
        <begin position="68"/>
        <end position="85"/>
    </location>
</feature>
<evidence type="ECO:0000256" key="1">
    <source>
        <dbReference type="ARBA" id="ARBA00022448"/>
    </source>
</evidence>
<dbReference type="GO" id="GO:0005886">
    <property type="term" value="C:plasma membrane"/>
    <property type="evidence" value="ECO:0007669"/>
    <property type="project" value="UniProtKB-SubCell"/>
</dbReference>
<dbReference type="PANTHER" id="PTHR35529">
    <property type="entry name" value="MANGANESE EFFLUX PUMP MNTP-RELATED"/>
    <property type="match status" value="1"/>
</dbReference>
<organism evidence="9 10">
    <name type="scientific">Lutispora thermophila DSM 19022</name>
    <dbReference type="NCBI Taxonomy" id="1122184"/>
    <lineage>
        <taxon>Bacteria</taxon>
        <taxon>Bacillati</taxon>
        <taxon>Bacillota</taxon>
        <taxon>Clostridia</taxon>
        <taxon>Lutisporales</taxon>
        <taxon>Lutisporaceae</taxon>
        <taxon>Lutispora</taxon>
    </lineage>
</organism>
<dbReference type="InterPro" id="IPR003810">
    <property type="entry name" value="Mntp/YtaF"/>
</dbReference>
<keyword evidence="1 8" id="KW-0813">Transport</keyword>
<evidence type="ECO:0000256" key="5">
    <source>
        <dbReference type="ARBA" id="ARBA00023065"/>
    </source>
</evidence>
<gene>
    <name evidence="8" type="primary">mntP</name>
    <name evidence="9" type="ORF">SAMN02745176_00237</name>
</gene>
<evidence type="ECO:0000313" key="9">
    <source>
        <dbReference type="EMBL" id="SHI42932.1"/>
    </source>
</evidence>
<evidence type="ECO:0000256" key="3">
    <source>
        <dbReference type="ARBA" id="ARBA00022692"/>
    </source>
</evidence>
<dbReference type="PANTHER" id="PTHR35529:SF1">
    <property type="entry name" value="MANGANESE EFFLUX PUMP MNTP-RELATED"/>
    <property type="match status" value="1"/>
</dbReference>
<evidence type="ECO:0000256" key="2">
    <source>
        <dbReference type="ARBA" id="ARBA00022475"/>
    </source>
</evidence>
<comment type="function">
    <text evidence="8">Probably functions as a manganese efflux pump.</text>
</comment>
<feature type="transmembrane region" description="Helical" evidence="8">
    <location>
        <begin position="163"/>
        <end position="180"/>
    </location>
</feature>